<keyword evidence="2" id="KW-0812">Transmembrane</keyword>
<feature type="transmembrane region" description="Helical" evidence="2">
    <location>
        <begin position="30"/>
        <end position="52"/>
    </location>
</feature>
<sequence>MAPTPVESKLPAEPSTTSRPDDKYWTSGNIAMAAVAAAFVLGVILAVVAFLIHRRRQHRKIAQSTPAKEGLLASEERKSSMFSRERASSVTVYVDNAPTETAYNPVNPDPAPLVPLHINTQIPVPATSNGSGISSLSRNSRSSLSSMMLSPASEGPGASRPRSTSYSSLRYYAVTPADTTVPMPAASTGNGFSSLSRNSRSSLSSMMLSPASGSSEAPRPRSTSYSSLRYYAVTPADTTTPVPQIVRTVSD</sequence>
<feature type="compositionally biased region" description="Low complexity" evidence="1">
    <location>
        <begin position="128"/>
        <end position="150"/>
    </location>
</feature>
<feature type="compositionally biased region" description="Low complexity" evidence="1">
    <location>
        <begin position="193"/>
        <end position="215"/>
    </location>
</feature>
<dbReference type="AlphaFoldDB" id="A0A1Y2LPG0"/>
<evidence type="ECO:0000313" key="4">
    <source>
        <dbReference type="Proteomes" id="UP000193240"/>
    </source>
</evidence>
<feature type="region of interest" description="Disordered" evidence="1">
    <location>
        <begin position="59"/>
        <end position="80"/>
    </location>
</feature>
<feature type="region of interest" description="Disordered" evidence="1">
    <location>
        <begin position="179"/>
        <end position="251"/>
    </location>
</feature>
<accession>A0A1Y2LPG0</accession>
<evidence type="ECO:0000256" key="1">
    <source>
        <dbReference type="SAM" id="MobiDB-lite"/>
    </source>
</evidence>
<dbReference type="OMA" id="ENMFSRD"/>
<evidence type="ECO:0000256" key="2">
    <source>
        <dbReference type="SAM" id="Phobius"/>
    </source>
</evidence>
<protein>
    <submittedName>
        <fullName evidence="3">Uncharacterized protein</fullName>
    </submittedName>
</protein>
<dbReference type="EMBL" id="KZ107853">
    <property type="protein sequence ID" value="OSS45854.1"/>
    <property type="molecule type" value="Genomic_DNA"/>
</dbReference>
<keyword evidence="4" id="KW-1185">Reference proteome</keyword>
<keyword evidence="2" id="KW-0472">Membrane</keyword>
<gene>
    <name evidence="3" type="ORF">B5807_09738</name>
</gene>
<reference evidence="3 4" key="1">
    <citation type="journal article" date="2017" name="Genome Announc.">
        <title>Genome sequence of the saprophytic ascomycete Epicoccum nigrum ICMP 19927 strain isolated from New Zealand.</title>
        <authorList>
            <person name="Fokin M."/>
            <person name="Fleetwood D."/>
            <person name="Weir B.S."/>
            <person name="Villas-Boas S.G."/>
        </authorList>
    </citation>
    <scope>NUCLEOTIDE SEQUENCE [LARGE SCALE GENOMIC DNA]</scope>
    <source>
        <strain evidence="3 4">ICMP 19927</strain>
    </source>
</reference>
<feature type="region of interest" description="Disordered" evidence="1">
    <location>
        <begin position="1"/>
        <end position="22"/>
    </location>
</feature>
<dbReference type="InParanoid" id="A0A1Y2LPG0"/>
<organism evidence="3 4">
    <name type="scientific">Epicoccum nigrum</name>
    <name type="common">Soil fungus</name>
    <name type="synonym">Epicoccum purpurascens</name>
    <dbReference type="NCBI Taxonomy" id="105696"/>
    <lineage>
        <taxon>Eukaryota</taxon>
        <taxon>Fungi</taxon>
        <taxon>Dikarya</taxon>
        <taxon>Ascomycota</taxon>
        <taxon>Pezizomycotina</taxon>
        <taxon>Dothideomycetes</taxon>
        <taxon>Pleosporomycetidae</taxon>
        <taxon>Pleosporales</taxon>
        <taxon>Pleosporineae</taxon>
        <taxon>Didymellaceae</taxon>
        <taxon>Epicoccum</taxon>
    </lineage>
</organism>
<dbReference type="Proteomes" id="UP000193240">
    <property type="component" value="Unassembled WGS sequence"/>
</dbReference>
<keyword evidence="2" id="KW-1133">Transmembrane helix</keyword>
<feature type="compositionally biased region" description="Low complexity" evidence="1">
    <location>
        <begin position="232"/>
        <end position="243"/>
    </location>
</feature>
<feature type="region of interest" description="Disordered" evidence="1">
    <location>
        <begin position="125"/>
        <end position="164"/>
    </location>
</feature>
<evidence type="ECO:0000313" key="3">
    <source>
        <dbReference type="EMBL" id="OSS45854.1"/>
    </source>
</evidence>
<name>A0A1Y2LPG0_EPING</name>
<proteinExistence type="predicted"/>